<dbReference type="AlphaFoldDB" id="A0A1G7NGA3"/>
<protein>
    <submittedName>
        <fullName evidence="2">Uncharacterized protein</fullName>
    </submittedName>
</protein>
<accession>A0A1G7NGA3</accession>
<dbReference type="Proteomes" id="UP000436801">
    <property type="component" value="Unassembled WGS sequence"/>
</dbReference>
<dbReference type="Proteomes" id="UP000323502">
    <property type="component" value="Unassembled WGS sequence"/>
</dbReference>
<dbReference type="EMBL" id="WSUT01000005">
    <property type="protein sequence ID" value="MWC43225.1"/>
    <property type="molecule type" value="Genomic_DNA"/>
</dbReference>
<dbReference type="EMBL" id="FNBI01000005">
    <property type="protein sequence ID" value="SDF73108.1"/>
    <property type="molecule type" value="Genomic_DNA"/>
</dbReference>
<gene>
    <name evidence="1" type="ORF">GQR91_06050</name>
    <name evidence="2" type="ORF">SAMN05216557_105157</name>
</gene>
<dbReference type="RefSeq" id="WP_149682751.1">
    <property type="nucleotide sequence ID" value="NZ_FNBI01000005.1"/>
</dbReference>
<sequence>MADIPFGNRRADILNQMPQRDRLAFIAEGLPIIAASARNFWDAGRKLENGLREQSLLEGFAVEEAAKALILMDLVRCPAKHIARRVKRVVNTFYDHLGRMIYADAQGWKVSDVTELQGYIDQERQGHYLEGYAGEYIMPNWKLYSRESTMYADIEVHEDGKPIWLAPRGSGMSQAIFGGPPLPLLLVEAMSALGMFTPKGVKIVHQVWQTLDFIDTQHFDDHRRLFREALDKLVAANLPGEDATDDHARQLNSHWQMPMYNLEFSRLRVELEDIKAERDAALWHEIGGYG</sequence>
<reference evidence="1 4" key="2">
    <citation type="submission" date="2019-12" db="EMBL/GenBank/DDBJ databases">
        <authorList>
            <person name="Zheng J."/>
        </authorList>
    </citation>
    <scope>NUCLEOTIDE SEQUENCE [LARGE SCALE GENOMIC DNA]</scope>
    <source>
        <strain evidence="1 4">DSM 27347</strain>
    </source>
</reference>
<evidence type="ECO:0000313" key="2">
    <source>
        <dbReference type="EMBL" id="SDF73108.1"/>
    </source>
</evidence>
<dbReference type="OrthoDB" id="7262970at2"/>
<organism evidence="2 3">
    <name type="scientific">Sphingomonas carotinifaciens</name>
    <dbReference type="NCBI Taxonomy" id="1166323"/>
    <lineage>
        <taxon>Bacteria</taxon>
        <taxon>Pseudomonadati</taxon>
        <taxon>Pseudomonadota</taxon>
        <taxon>Alphaproteobacteria</taxon>
        <taxon>Sphingomonadales</taxon>
        <taxon>Sphingomonadaceae</taxon>
        <taxon>Sphingomonas</taxon>
    </lineage>
</organism>
<reference evidence="2 3" key="1">
    <citation type="submission" date="2016-10" db="EMBL/GenBank/DDBJ databases">
        <authorList>
            <person name="Varghese N."/>
            <person name="Submissions S."/>
        </authorList>
    </citation>
    <scope>NUCLEOTIDE SEQUENCE [LARGE SCALE GENOMIC DNA]</scope>
    <source>
        <strain evidence="2 3">S7-754</strain>
    </source>
</reference>
<evidence type="ECO:0000313" key="4">
    <source>
        <dbReference type="Proteomes" id="UP000436801"/>
    </source>
</evidence>
<evidence type="ECO:0000313" key="3">
    <source>
        <dbReference type="Proteomes" id="UP000323502"/>
    </source>
</evidence>
<keyword evidence="3" id="KW-1185">Reference proteome</keyword>
<evidence type="ECO:0000313" key="1">
    <source>
        <dbReference type="EMBL" id="MWC43225.1"/>
    </source>
</evidence>
<proteinExistence type="predicted"/>
<name>A0A1G7NGA3_9SPHN</name>